<dbReference type="InterPro" id="IPR015943">
    <property type="entry name" value="WD40/YVTN_repeat-like_dom_sf"/>
</dbReference>
<sequence>MFLRRVMALTVALLLSLTVGLAAASAEESAAFQEVLKERVAKFWVSPNFARDGTVFAITESWPEVGSAPEGFSLHRSTDGGKTWTEVRWLIDNTYRQPEEIASVHDLVFLPDGALMLSGTFSSGEEFLCRSVDSGRRWEKIETNSGALLNLEAAGSNLLGVFRIPRQDLTVLRVSFDGGRTWSDVRTDVIGYDGGLAALDSNTWVAVLDGGKVAVTLDGGRTWHEAGIRLAGISAGLREPGRPVQMIWGRVAGCVEPDGTKTAVACGPGASAQVFISRDLLRWEPIDQAQFELRPKYSASRVISVAAAPGGLIFAGTPDDCVLVSEDYGATWKPVTEGVSDEILDIKSAPAGDSVVVLAATQDGLLRMEYRKQQEAKIPEQQPGEKKQGEGERQPDEMVAPPVKFVVGQKTYRVGDRVFNMDAETFTEDGRTYVPVRYLGDALGTEIKWDGATQTVTLIKNNVTVKLVVGNKVINVNGQSKQMDVAPLVRGGRTYLPARYVAEAFGYRMGWDPAAQTVSVTK</sequence>
<dbReference type="Gene3D" id="3.30.457.10">
    <property type="entry name" value="Copper amine oxidase-like, N-terminal domain"/>
    <property type="match status" value="1"/>
</dbReference>
<dbReference type="Pfam" id="PF07833">
    <property type="entry name" value="Cu_amine_oxidN1"/>
    <property type="match status" value="1"/>
</dbReference>
<evidence type="ECO:0000313" key="5">
    <source>
        <dbReference type="EMBL" id="SHJ15497.1"/>
    </source>
</evidence>
<feature type="region of interest" description="Disordered" evidence="1">
    <location>
        <begin position="374"/>
        <end position="397"/>
    </location>
</feature>
<name>A0A1M6GZW1_9FIRM</name>
<dbReference type="AlphaFoldDB" id="A0A1M6GZW1"/>
<organism evidence="5 6">
    <name type="scientific">Desulfofundulus thermosubterraneus DSM 16057</name>
    <dbReference type="NCBI Taxonomy" id="1121432"/>
    <lineage>
        <taxon>Bacteria</taxon>
        <taxon>Bacillati</taxon>
        <taxon>Bacillota</taxon>
        <taxon>Clostridia</taxon>
        <taxon>Eubacteriales</taxon>
        <taxon>Peptococcaceae</taxon>
        <taxon>Desulfofundulus</taxon>
    </lineage>
</organism>
<gene>
    <name evidence="5" type="ORF">SAMN02745219_01869</name>
</gene>
<reference evidence="6" key="1">
    <citation type="submission" date="2016-11" db="EMBL/GenBank/DDBJ databases">
        <authorList>
            <person name="Varghese N."/>
            <person name="Submissions S."/>
        </authorList>
    </citation>
    <scope>NUCLEOTIDE SEQUENCE [LARGE SCALE GENOMIC DNA]</scope>
    <source>
        <strain evidence="6">DSM 16057</strain>
    </source>
</reference>
<accession>A0A1M6GZW1</accession>
<dbReference type="SUPFAM" id="SSF110296">
    <property type="entry name" value="Oligoxyloglucan reducing end-specific cellobiohydrolase"/>
    <property type="match status" value="1"/>
</dbReference>
<feature type="signal peptide" evidence="2">
    <location>
        <begin position="1"/>
        <end position="24"/>
    </location>
</feature>
<dbReference type="InterPro" id="IPR012854">
    <property type="entry name" value="Cu_amine_oxidase-like_N"/>
</dbReference>
<evidence type="ECO:0000256" key="2">
    <source>
        <dbReference type="SAM" id="SignalP"/>
    </source>
</evidence>
<feature type="compositionally biased region" description="Basic and acidic residues" evidence="1">
    <location>
        <begin position="374"/>
        <end position="396"/>
    </location>
</feature>
<dbReference type="Gene3D" id="2.120.10.10">
    <property type="match status" value="1"/>
</dbReference>
<feature type="domain" description="Copper amine oxidase-like N-terminal" evidence="3">
    <location>
        <begin position="415"/>
        <end position="520"/>
    </location>
</feature>
<protein>
    <submittedName>
        <fullName evidence="5">BNR repeat-like domain-containing protein</fullName>
    </submittedName>
</protein>
<dbReference type="Proteomes" id="UP000184529">
    <property type="component" value="Unassembled WGS sequence"/>
</dbReference>
<proteinExistence type="predicted"/>
<dbReference type="SUPFAM" id="SSF55383">
    <property type="entry name" value="Copper amine oxidase, domain N"/>
    <property type="match status" value="1"/>
</dbReference>
<feature type="chain" id="PRO_5012387011" evidence="2">
    <location>
        <begin position="25"/>
        <end position="522"/>
    </location>
</feature>
<dbReference type="Pfam" id="PF13088">
    <property type="entry name" value="BNR_2"/>
    <property type="match status" value="1"/>
</dbReference>
<keyword evidence="2" id="KW-0732">Signal</keyword>
<feature type="domain" description="Sialidase" evidence="4">
    <location>
        <begin position="40"/>
        <end position="208"/>
    </location>
</feature>
<dbReference type="Gene3D" id="2.130.10.10">
    <property type="entry name" value="YVTN repeat-like/Quinoprotein amine dehydrogenase"/>
    <property type="match status" value="1"/>
</dbReference>
<dbReference type="RefSeq" id="WP_072869105.1">
    <property type="nucleotide sequence ID" value="NZ_FQZM01000021.1"/>
</dbReference>
<dbReference type="CDD" id="cd15482">
    <property type="entry name" value="Sialidase_non-viral"/>
    <property type="match status" value="1"/>
</dbReference>
<dbReference type="EMBL" id="FQZM01000021">
    <property type="protein sequence ID" value="SHJ15497.1"/>
    <property type="molecule type" value="Genomic_DNA"/>
</dbReference>
<dbReference type="STRING" id="1121432.SAMN02745219_01869"/>
<evidence type="ECO:0000256" key="1">
    <source>
        <dbReference type="SAM" id="MobiDB-lite"/>
    </source>
</evidence>
<keyword evidence="6" id="KW-1185">Reference proteome</keyword>
<dbReference type="InterPro" id="IPR036582">
    <property type="entry name" value="Mao_N_sf"/>
</dbReference>
<evidence type="ECO:0000313" key="6">
    <source>
        <dbReference type="Proteomes" id="UP000184529"/>
    </source>
</evidence>
<evidence type="ECO:0000259" key="3">
    <source>
        <dbReference type="Pfam" id="PF07833"/>
    </source>
</evidence>
<dbReference type="InterPro" id="IPR011040">
    <property type="entry name" value="Sialidase"/>
</dbReference>
<evidence type="ECO:0000259" key="4">
    <source>
        <dbReference type="Pfam" id="PF13088"/>
    </source>
</evidence>